<evidence type="ECO:0000256" key="5">
    <source>
        <dbReference type="SAM" id="MobiDB-lite"/>
    </source>
</evidence>
<dbReference type="InterPro" id="IPR044898">
    <property type="entry name" value="CDI_dom_sf"/>
</dbReference>
<comment type="similarity">
    <text evidence="2">Belongs to the CDI family. ICK/KRP subfamily.</text>
</comment>
<dbReference type="Proteomes" id="UP000249390">
    <property type="component" value="Unassembled WGS sequence"/>
</dbReference>
<dbReference type="Pfam" id="PF02234">
    <property type="entry name" value="CDI"/>
    <property type="match status" value="1"/>
</dbReference>
<feature type="domain" description="Cyclin-dependent kinase inhibitor" evidence="6">
    <location>
        <begin position="29"/>
        <end position="69"/>
    </location>
</feature>
<comment type="caution">
    <text evidence="7">The sequence shown here is derived from an EMBL/GenBank/DDBJ whole genome shotgun (WGS) entry which is preliminary data.</text>
</comment>
<keyword evidence="8" id="KW-1185">Reference proteome</keyword>
<evidence type="ECO:0000256" key="2">
    <source>
        <dbReference type="ARBA" id="ARBA00010274"/>
    </source>
</evidence>
<dbReference type="InterPro" id="IPR044275">
    <property type="entry name" value="KRP"/>
</dbReference>
<evidence type="ECO:0000313" key="8">
    <source>
        <dbReference type="Proteomes" id="UP000249390"/>
    </source>
</evidence>
<accession>A0A328DYF1</accession>
<dbReference type="InterPro" id="IPR003175">
    <property type="entry name" value="CDI_dom"/>
</dbReference>
<name>A0A328DYF1_9ASTE</name>
<feature type="region of interest" description="Disordered" evidence="5">
    <location>
        <begin position="1"/>
        <end position="32"/>
    </location>
</feature>
<sequence length="75" mass="8505">MEWPSSANAKPPPPPADSPGRKPDAANAPPSAEVHEFFSAAEKCVQKRFAEQYNYDIVKDEPLEGRYMWLRFNPK</sequence>
<gene>
    <name evidence="7" type="ORF">DM860_012822</name>
</gene>
<evidence type="ECO:0000313" key="7">
    <source>
        <dbReference type="EMBL" id="RAL49389.1"/>
    </source>
</evidence>
<evidence type="ECO:0000259" key="6">
    <source>
        <dbReference type="Pfam" id="PF02234"/>
    </source>
</evidence>
<reference evidence="7 8" key="1">
    <citation type="submission" date="2018-06" db="EMBL/GenBank/DDBJ databases">
        <title>The Genome of Cuscuta australis (Dodder) Provides Insight into the Evolution of Plant Parasitism.</title>
        <authorList>
            <person name="Liu H."/>
        </authorList>
    </citation>
    <scope>NUCLEOTIDE SEQUENCE [LARGE SCALE GENOMIC DNA]</scope>
    <source>
        <strain evidence="8">cv. Yunnan</strain>
        <tissue evidence="7">Vines</tissue>
    </source>
</reference>
<dbReference type="AlphaFoldDB" id="A0A328DYF1"/>
<dbReference type="GO" id="GO:0051726">
    <property type="term" value="P:regulation of cell cycle"/>
    <property type="evidence" value="ECO:0007669"/>
    <property type="project" value="InterPro"/>
</dbReference>
<evidence type="ECO:0000256" key="3">
    <source>
        <dbReference type="ARBA" id="ARBA00023013"/>
    </source>
</evidence>
<evidence type="ECO:0000256" key="4">
    <source>
        <dbReference type="ARBA" id="ARBA00023306"/>
    </source>
</evidence>
<evidence type="ECO:0000256" key="1">
    <source>
        <dbReference type="ARBA" id="ARBA00004642"/>
    </source>
</evidence>
<protein>
    <recommendedName>
        <fullName evidence="6">Cyclin-dependent kinase inhibitor domain-containing protein</fullName>
    </recommendedName>
</protein>
<keyword evidence="4" id="KW-0131">Cell cycle</keyword>
<dbReference type="EMBL" id="NQVE01000082">
    <property type="protein sequence ID" value="RAL49389.1"/>
    <property type="molecule type" value="Genomic_DNA"/>
</dbReference>
<dbReference type="Gene3D" id="4.10.365.10">
    <property type="entry name" value="p27"/>
    <property type="match status" value="1"/>
</dbReference>
<dbReference type="PANTHER" id="PTHR46776">
    <property type="entry name" value="CYCLIN-DEPENDENT KINASE INHIBITOR 4-RELATED"/>
    <property type="match status" value="1"/>
</dbReference>
<comment type="subcellular location">
    <subcellularLocation>
        <location evidence="1">Nucleus</location>
        <location evidence="1">Nucleoplasm</location>
    </subcellularLocation>
</comment>
<dbReference type="GO" id="GO:0005654">
    <property type="term" value="C:nucleoplasm"/>
    <property type="evidence" value="ECO:0007669"/>
    <property type="project" value="UniProtKB-SubCell"/>
</dbReference>
<organism evidence="7 8">
    <name type="scientific">Cuscuta australis</name>
    <dbReference type="NCBI Taxonomy" id="267555"/>
    <lineage>
        <taxon>Eukaryota</taxon>
        <taxon>Viridiplantae</taxon>
        <taxon>Streptophyta</taxon>
        <taxon>Embryophyta</taxon>
        <taxon>Tracheophyta</taxon>
        <taxon>Spermatophyta</taxon>
        <taxon>Magnoliopsida</taxon>
        <taxon>eudicotyledons</taxon>
        <taxon>Gunneridae</taxon>
        <taxon>Pentapetalae</taxon>
        <taxon>asterids</taxon>
        <taxon>lamiids</taxon>
        <taxon>Solanales</taxon>
        <taxon>Convolvulaceae</taxon>
        <taxon>Cuscuteae</taxon>
        <taxon>Cuscuta</taxon>
        <taxon>Cuscuta subgen. Grammica</taxon>
        <taxon>Cuscuta sect. Cleistogrammica</taxon>
    </lineage>
</organism>
<proteinExistence type="inferred from homology"/>
<keyword evidence="3" id="KW-0649">Protein kinase inhibitor</keyword>
<dbReference type="GO" id="GO:0004861">
    <property type="term" value="F:cyclin-dependent protein serine/threonine kinase inhibitor activity"/>
    <property type="evidence" value="ECO:0007669"/>
    <property type="project" value="InterPro"/>
</dbReference>